<proteinExistence type="predicted"/>
<evidence type="ECO:0000313" key="2">
    <source>
        <dbReference type="EMBL" id="GGG04426.1"/>
    </source>
</evidence>
<organism evidence="2 3">
    <name type="scientific">Rhodococcoides trifolii</name>
    <dbReference type="NCBI Taxonomy" id="908250"/>
    <lineage>
        <taxon>Bacteria</taxon>
        <taxon>Bacillati</taxon>
        <taxon>Actinomycetota</taxon>
        <taxon>Actinomycetes</taxon>
        <taxon>Mycobacteriales</taxon>
        <taxon>Nocardiaceae</taxon>
        <taxon>Rhodococcoides</taxon>
    </lineage>
</organism>
<feature type="compositionally biased region" description="Basic and acidic residues" evidence="1">
    <location>
        <begin position="86"/>
        <end position="100"/>
    </location>
</feature>
<protein>
    <submittedName>
        <fullName evidence="2">Uncharacterized protein</fullName>
    </submittedName>
</protein>
<evidence type="ECO:0000313" key="3">
    <source>
        <dbReference type="Proteomes" id="UP000654257"/>
    </source>
</evidence>
<accession>A0A917D051</accession>
<feature type="region of interest" description="Disordered" evidence="1">
    <location>
        <begin position="86"/>
        <end position="114"/>
    </location>
</feature>
<feature type="compositionally biased region" description="Basic residues" evidence="1">
    <location>
        <begin position="101"/>
        <end position="114"/>
    </location>
</feature>
<reference evidence="2" key="1">
    <citation type="journal article" date="2014" name="Int. J. Syst. Evol. Microbiol.">
        <title>Complete genome sequence of Corynebacterium casei LMG S-19264T (=DSM 44701T), isolated from a smear-ripened cheese.</title>
        <authorList>
            <consortium name="US DOE Joint Genome Institute (JGI-PGF)"/>
            <person name="Walter F."/>
            <person name="Albersmeier A."/>
            <person name="Kalinowski J."/>
            <person name="Ruckert C."/>
        </authorList>
    </citation>
    <scope>NUCLEOTIDE SEQUENCE</scope>
    <source>
        <strain evidence="2">CCM 7905</strain>
    </source>
</reference>
<reference evidence="2" key="2">
    <citation type="submission" date="2020-09" db="EMBL/GenBank/DDBJ databases">
        <authorList>
            <person name="Sun Q."/>
            <person name="Sedlacek I."/>
        </authorList>
    </citation>
    <scope>NUCLEOTIDE SEQUENCE</scope>
    <source>
        <strain evidence="2">CCM 7905</strain>
    </source>
</reference>
<gene>
    <name evidence="2" type="ORF">GCM10007304_18160</name>
</gene>
<name>A0A917D051_9NOCA</name>
<dbReference type="AlphaFoldDB" id="A0A917D051"/>
<dbReference type="RefSeq" id="WP_188544482.1">
    <property type="nucleotide sequence ID" value="NZ_BMCU01000002.1"/>
</dbReference>
<dbReference type="Proteomes" id="UP000654257">
    <property type="component" value="Unassembled WGS sequence"/>
</dbReference>
<sequence length="114" mass="12655">MTEPFVPRDVTSCKACGARIFFAETKTTERMPVNVEPDDRGNLAVYAGTGNKVHANVIRPGQAAGMRAAGLPTFVSHFSSCPRADEFRRKARRDNADRANHLRRQSANRAKARR</sequence>
<dbReference type="EMBL" id="BMCU01000002">
    <property type="protein sequence ID" value="GGG04426.1"/>
    <property type="molecule type" value="Genomic_DNA"/>
</dbReference>
<comment type="caution">
    <text evidence="2">The sequence shown here is derived from an EMBL/GenBank/DDBJ whole genome shotgun (WGS) entry which is preliminary data.</text>
</comment>
<keyword evidence="3" id="KW-1185">Reference proteome</keyword>
<evidence type="ECO:0000256" key="1">
    <source>
        <dbReference type="SAM" id="MobiDB-lite"/>
    </source>
</evidence>